<reference evidence="7 8" key="1">
    <citation type="submission" date="2015-07" db="EMBL/GenBank/DDBJ databases">
        <title>Draft Genome Sequence of Malassezia furfur CBS1878 and Malassezia pachydermatis CBS1879.</title>
        <authorList>
            <person name="Triana S."/>
            <person name="Ohm R."/>
            <person name="Gonzalez A."/>
            <person name="DeCock H."/>
            <person name="Restrepo S."/>
            <person name="Celis A."/>
        </authorList>
    </citation>
    <scope>NUCLEOTIDE SEQUENCE [LARGE SCALE GENOMIC DNA]</scope>
    <source>
        <strain evidence="7 8">CBS 1879</strain>
    </source>
</reference>
<dbReference type="Gene3D" id="3.30.70.100">
    <property type="match status" value="1"/>
</dbReference>
<dbReference type="RefSeq" id="XP_017991760.1">
    <property type="nucleotide sequence ID" value="XM_018138649.1"/>
</dbReference>
<proteinExistence type="inferred from homology"/>
<evidence type="ECO:0000256" key="2">
    <source>
        <dbReference type="ARBA" id="ARBA00022448"/>
    </source>
</evidence>
<dbReference type="Pfam" id="PF03223">
    <property type="entry name" value="V-ATPase_C"/>
    <property type="match status" value="1"/>
</dbReference>
<dbReference type="Gene3D" id="3.30.70.1180">
    <property type="entry name" value="Vacuolar atp synthase subunit c, domain 1"/>
    <property type="match status" value="1"/>
</dbReference>
<dbReference type="PANTHER" id="PTHR10137:SF0">
    <property type="entry name" value="V-TYPE PROTON ATPASE SUBUNIT C"/>
    <property type="match status" value="1"/>
</dbReference>
<dbReference type="InterPro" id="IPR004907">
    <property type="entry name" value="ATPase_V1-cplx_csu"/>
</dbReference>
<dbReference type="STRING" id="77020.A0A0M8MLS0"/>
<accession>A0A0M8MLS0</accession>
<protein>
    <recommendedName>
        <fullName evidence="6">V-type proton ATPase subunit C</fullName>
    </recommendedName>
</protein>
<organism evidence="7 8">
    <name type="scientific">Malassezia pachydermatis</name>
    <dbReference type="NCBI Taxonomy" id="77020"/>
    <lineage>
        <taxon>Eukaryota</taxon>
        <taxon>Fungi</taxon>
        <taxon>Dikarya</taxon>
        <taxon>Basidiomycota</taxon>
        <taxon>Ustilaginomycotina</taxon>
        <taxon>Malasseziomycetes</taxon>
        <taxon>Malasseziales</taxon>
        <taxon>Malasseziaceae</taxon>
        <taxon>Malassezia</taxon>
    </lineage>
</organism>
<dbReference type="AlphaFoldDB" id="A0A0M8MLS0"/>
<dbReference type="GO" id="GO:0000221">
    <property type="term" value="C:vacuolar proton-transporting V-type ATPase, V1 domain"/>
    <property type="evidence" value="ECO:0007669"/>
    <property type="project" value="TreeGrafter"/>
</dbReference>
<evidence type="ECO:0000256" key="4">
    <source>
        <dbReference type="ARBA" id="ARBA00023065"/>
    </source>
</evidence>
<dbReference type="Proteomes" id="UP000037751">
    <property type="component" value="Unassembled WGS sequence"/>
</dbReference>
<dbReference type="PANTHER" id="PTHR10137">
    <property type="entry name" value="V-TYPE PROTON ATPASE SUBUNIT C"/>
    <property type="match status" value="1"/>
</dbReference>
<keyword evidence="2 6" id="KW-0813">Transport</keyword>
<evidence type="ECO:0000256" key="6">
    <source>
        <dbReference type="RuleBase" id="RU364010"/>
    </source>
</evidence>
<dbReference type="GO" id="GO:0046961">
    <property type="term" value="F:proton-transporting ATPase activity, rotational mechanism"/>
    <property type="evidence" value="ECO:0007669"/>
    <property type="project" value="InterPro"/>
</dbReference>
<keyword evidence="8" id="KW-1185">Reference proteome</keyword>
<dbReference type="EMBL" id="LGAV01000004">
    <property type="protein sequence ID" value="KOS14128.1"/>
    <property type="molecule type" value="Genomic_DNA"/>
</dbReference>
<keyword evidence="4 6" id="KW-0406">Ion transport</keyword>
<evidence type="ECO:0000313" key="7">
    <source>
        <dbReference type="EMBL" id="KOS14128.1"/>
    </source>
</evidence>
<comment type="function">
    <text evidence="6">Subunit of the V1 complex of vacuolar(H+)-ATPase (V-ATPase), a multisubunit enzyme composed of a peripheral complex (V1) that hydrolyzes ATP and a membrane integral complex (V0) that translocates protons. V-ATPase is responsible for acidifying and maintaining the pH of intracellular compartments and in some cell types, is targeted to the plasma membrane, where it is responsible for acidifying the extracellular environment. Subunit C is necessary for the assembly of the catalytic sector of the enzyme and is likely to have a specific function in its catalytic activity.</text>
</comment>
<dbReference type="FunFam" id="3.30.70.100:FF:000002">
    <property type="entry name" value="V-type proton ATPase subunit C"/>
    <property type="match status" value="1"/>
</dbReference>
<dbReference type="InterPro" id="IPR036132">
    <property type="entry name" value="Vac_ATP_synth_c_sf"/>
</dbReference>
<comment type="caution">
    <text evidence="7">The sequence shown here is derived from an EMBL/GenBank/DDBJ whole genome shotgun (WGS) entry which is preliminary data.</text>
</comment>
<dbReference type="VEuPathDB" id="FungiDB:Malapachy_4194"/>
<sequence length="397" mass="45820">MPSETSFWIVSVPVQEEKSTEQMYKDLESQLLRDSACEAEDIAPLPMPELKTGTLESLIVMAEDLPKLETLYSAITTRVVDTLRALVNDDEQALDEHLTLDGQTVEDYLMSWQWNSGKYRTDKSLNEIVEMLTKEMQSIDHVMKQKLAAYNAAKGQLQQLERKKHGNLTVCSLADIVHKDDIVDPNSEFLVTLLVVVPKNNTQDWLNKYERLTSLVVPRSSSQLAQDDEYVLYNVTVFKKVEDEFIQKARENKFQVRDFEWDEGLLERERQELYEAGVSEKELWTELLRLSRINFAESYQALIHFRVIRTFIESVLRFGLPATYFAAIVEPTPRKAKTLLNSLVSHYKYLHEFIAQSEKRPTDNAASAHQDTPGEFVNMLEQEVFPFVLTEQPMITV</sequence>
<keyword evidence="3 6" id="KW-0375">Hydrogen ion transport</keyword>
<dbReference type="GeneID" id="28730525"/>
<dbReference type="SUPFAM" id="SSF118203">
    <property type="entry name" value="Vacuolar ATP synthase subunit C"/>
    <property type="match status" value="1"/>
</dbReference>
<evidence type="ECO:0000256" key="5">
    <source>
        <dbReference type="ARBA" id="ARBA00053565"/>
    </source>
</evidence>
<dbReference type="Gene3D" id="1.20.1460.10">
    <property type="entry name" value="subunit c (vma5p) of the yeast v-atpase, domain 2"/>
    <property type="match status" value="1"/>
</dbReference>
<dbReference type="CDD" id="cd14785">
    <property type="entry name" value="V-ATPase_C"/>
    <property type="match status" value="1"/>
</dbReference>
<evidence type="ECO:0000256" key="1">
    <source>
        <dbReference type="ARBA" id="ARBA00006138"/>
    </source>
</evidence>
<evidence type="ECO:0000256" key="3">
    <source>
        <dbReference type="ARBA" id="ARBA00022781"/>
    </source>
</evidence>
<gene>
    <name evidence="7" type="ORF">Malapachy_4194</name>
</gene>
<comment type="subunit">
    <text evidence="6">V-ATPase is a heteromultimeric enzyme composed of a peripheral catalytic V1 complex (components A to H) attached to an integral membrane V0 proton pore complex.</text>
</comment>
<comment type="function">
    <text evidence="5">Subunit of the V1 complex of vacuolar(H+)-ATPase (V-ATPase), a multisubunit enzyme composed of a peripheral complex (V1) that hydrolyzes ATP and a membrane integral complex (V0) that translocates protons. V-ATPase is responsible for acidifying and maintaining the pH of intracellular compartments. Subunit C is necessary for the assembly of the catalytic sector of the enzyme and is likely to have a specific function in its catalytic activity. Reversibly leaves the enzyme after glucose depletion, causing the catalytic subcomplex V1 to detach from the V0 section.</text>
</comment>
<dbReference type="OrthoDB" id="6605928at2759"/>
<comment type="similarity">
    <text evidence="1 6">Belongs to the V-ATPase C subunit family.</text>
</comment>
<evidence type="ECO:0000313" key="8">
    <source>
        <dbReference type="Proteomes" id="UP000037751"/>
    </source>
</evidence>
<name>A0A0M8MLS0_9BASI</name>